<name>A0A211Z0J1_9PROT</name>
<keyword evidence="3" id="KW-1185">Reference proteome</keyword>
<gene>
    <name evidence="2" type="ORF">BWR60_33260</name>
</gene>
<dbReference type="Proteomes" id="UP000196655">
    <property type="component" value="Unassembled WGS sequence"/>
</dbReference>
<evidence type="ECO:0000313" key="3">
    <source>
        <dbReference type="Proteomes" id="UP000196655"/>
    </source>
</evidence>
<keyword evidence="1" id="KW-0812">Transmembrane</keyword>
<dbReference type="InterPro" id="IPR009305">
    <property type="entry name" value="Mpo1-like"/>
</dbReference>
<reference evidence="3" key="1">
    <citation type="submission" date="2017-05" db="EMBL/GenBank/DDBJ databases">
        <authorList>
            <person name="Macchi M."/>
            <person name="Festa S."/>
            <person name="Coppotelli B.M."/>
            <person name="Morelli I.S."/>
        </authorList>
    </citation>
    <scope>NUCLEOTIDE SEQUENCE [LARGE SCALE GENOMIC DNA]</scope>
    <source>
        <strain evidence="3">I</strain>
    </source>
</reference>
<protein>
    <recommendedName>
        <fullName evidence="4">DUF962 family protein</fullName>
    </recommendedName>
</protein>
<dbReference type="RefSeq" id="WP_088157169.1">
    <property type="nucleotide sequence ID" value="NZ_NHON01000131.1"/>
</dbReference>
<comment type="caution">
    <text evidence="2">The sequence shown here is derived from an EMBL/GenBank/DDBJ whole genome shotgun (WGS) entry which is preliminary data.</text>
</comment>
<evidence type="ECO:0008006" key="4">
    <source>
        <dbReference type="Google" id="ProtNLM"/>
    </source>
</evidence>
<dbReference type="Pfam" id="PF06127">
    <property type="entry name" value="Mpo1-like"/>
    <property type="match status" value="1"/>
</dbReference>
<dbReference type="PANTHER" id="PTHR34205:SF2">
    <property type="entry name" value="DUF962 DOMAIN-CONTAINING PROTEIN"/>
    <property type="match status" value="1"/>
</dbReference>
<sequence length="110" mass="12761">MADRLPSYSAFWPHYLREHAQSRTRALHFLGTSLAILCLVLLVVTGSWWWLLAALASGYLFAWIGHFFVEHNRPATFTHPLWSLLSDFRMYGLWVTGRLKDELRRAGVQS</sequence>
<feature type="transmembrane region" description="Helical" evidence="1">
    <location>
        <begin position="50"/>
        <end position="69"/>
    </location>
</feature>
<dbReference type="AlphaFoldDB" id="A0A211Z0J1"/>
<keyword evidence="1" id="KW-0472">Membrane</keyword>
<proteinExistence type="predicted"/>
<dbReference type="STRING" id="1122125.GCA_000423185_01104"/>
<organism evidence="2 3">
    <name type="scientific">Inquilinus limosus</name>
    <dbReference type="NCBI Taxonomy" id="171674"/>
    <lineage>
        <taxon>Bacteria</taxon>
        <taxon>Pseudomonadati</taxon>
        <taxon>Pseudomonadota</taxon>
        <taxon>Alphaproteobacteria</taxon>
        <taxon>Rhodospirillales</taxon>
        <taxon>Rhodospirillaceae</taxon>
        <taxon>Inquilinus</taxon>
    </lineage>
</organism>
<accession>A0A211Z0J1</accession>
<keyword evidence="1" id="KW-1133">Transmembrane helix</keyword>
<dbReference type="PANTHER" id="PTHR34205">
    <property type="entry name" value="TRANSMEMBRANE PROTEIN"/>
    <property type="match status" value="1"/>
</dbReference>
<feature type="transmembrane region" description="Helical" evidence="1">
    <location>
        <begin position="26"/>
        <end position="44"/>
    </location>
</feature>
<evidence type="ECO:0000256" key="1">
    <source>
        <dbReference type="SAM" id="Phobius"/>
    </source>
</evidence>
<dbReference type="OrthoDB" id="7356072at2"/>
<evidence type="ECO:0000313" key="2">
    <source>
        <dbReference type="EMBL" id="OWJ58637.1"/>
    </source>
</evidence>
<dbReference type="EMBL" id="NHON01000131">
    <property type="protein sequence ID" value="OWJ58637.1"/>
    <property type="molecule type" value="Genomic_DNA"/>
</dbReference>